<evidence type="ECO:0000256" key="5">
    <source>
        <dbReference type="ARBA" id="ARBA00023163"/>
    </source>
</evidence>
<dbReference type="SMART" id="SM00448">
    <property type="entry name" value="REC"/>
    <property type="match status" value="1"/>
</dbReference>
<proteinExistence type="predicted"/>
<evidence type="ECO:0000256" key="8">
    <source>
        <dbReference type="PROSITE-ProRule" id="PRU01091"/>
    </source>
</evidence>
<reference evidence="11 13" key="2">
    <citation type="submission" date="2018-12" db="EMBL/GenBank/DDBJ databases">
        <title>Streptomyces griseoviridis F1-27 complete genome.</title>
        <authorList>
            <person name="Mariita R.M."/>
            <person name="Sello J.K."/>
        </authorList>
    </citation>
    <scope>NUCLEOTIDE SEQUENCE [LARGE SCALE GENOMIC DNA]</scope>
    <source>
        <strain evidence="11 13">F1-27</strain>
    </source>
</reference>
<dbReference type="Proteomes" id="UP000271291">
    <property type="component" value="Chromosome"/>
</dbReference>
<protein>
    <recommendedName>
        <fullName evidence="6">Sensory transduction protein RegX3</fullName>
    </recommendedName>
</protein>
<dbReference type="AlphaFoldDB" id="A0A3Q9KS11"/>
<dbReference type="CDD" id="cd00383">
    <property type="entry name" value="trans_reg_C"/>
    <property type="match status" value="1"/>
</dbReference>
<dbReference type="GO" id="GO:0005829">
    <property type="term" value="C:cytosol"/>
    <property type="evidence" value="ECO:0007669"/>
    <property type="project" value="TreeGrafter"/>
</dbReference>
<dbReference type="GO" id="GO:0006355">
    <property type="term" value="P:regulation of DNA-templated transcription"/>
    <property type="evidence" value="ECO:0007669"/>
    <property type="project" value="InterPro"/>
</dbReference>
<dbReference type="EMBL" id="CP029078">
    <property type="protein sequence ID" value="QCN90132.1"/>
    <property type="molecule type" value="Genomic_DNA"/>
</dbReference>
<dbReference type="Gene3D" id="1.10.10.10">
    <property type="entry name" value="Winged helix-like DNA-binding domain superfamily/Winged helix DNA-binding domain"/>
    <property type="match status" value="1"/>
</dbReference>
<evidence type="ECO:0000256" key="1">
    <source>
        <dbReference type="ARBA" id="ARBA00022553"/>
    </source>
</evidence>
<dbReference type="InterPro" id="IPR039420">
    <property type="entry name" value="WalR-like"/>
</dbReference>
<dbReference type="PROSITE" id="PS51755">
    <property type="entry name" value="OMPR_PHOB"/>
    <property type="match status" value="1"/>
</dbReference>
<dbReference type="InterPro" id="IPR016032">
    <property type="entry name" value="Sig_transdc_resp-reg_C-effctor"/>
</dbReference>
<dbReference type="PANTHER" id="PTHR48111:SF72">
    <property type="entry name" value="SENSORY TRANSDUCTION PROTEIN REGX3"/>
    <property type="match status" value="1"/>
</dbReference>
<dbReference type="InterPro" id="IPR001867">
    <property type="entry name" value="OmpR/PhoB-type_DNA-bd"/>
</dbReference>
<evidence type="ECO:0000256" key="3">
    <source>
        <dbReference type="ARBA" id="ARBA00023015"/>
    </source>
</evidence>
<dbReference type="GO" id="GO:0000156">
    <property type="term" value="F:phosphorelay response regulator activity"/>
    <property type="evidence" value="ECO:0007669"/>
    <property type="project" value="TreeGrafter"/>
</dbReference>
<keyword evidence="4 8" id="KW-0238">DNA-binding</keyword>
<dbReference type="PROSITE" id="PS50110">
    <property type="entry name" value="RESPONSE_REGULATORY"/>
    <property type="match status" value="1"/>
</dbReference>
<dbReference type="SUPFAM" id="SSF46894">
    <property type="entry name" value="C-terminal effector domain of the bipartite response regulators"/>
    <property type="match status" value="1"/>
</dbReference>
<accession>A0A3Q9KS11</accession>
<dbReference type="Gene3D" id="3.40.50.2300">
    <property type="match status" value="1"/>
</dbReference>
<evidence type="ECO:0000313" key="12">
    <source>
        <dbReference type="EMBL" id="QCN90132.1"/>
    </source>
</evidence>
<dbReference type="EMBL" id="CP034687">
    <property type="protein sequence ID" value="AZS83016.1"/>
    <property type="molecule type" value="Genomic_DNA"/>
</dbReference>
<name>A0A3Q9KS11_STRGD</name>
<dbReference type="GO" id="GO:0032993">
    <property type="term" value="C:protein-DNA complex"/>
    <property type="evidence" value="ECO:0007669"/>
    <property type="project" value="TreeGrafter"/>
</dbReference>
<evidence type="ECO:0000256" key="4">
    <source>
        <dbReference type="ARBA" id="ARBA00023125"/>
    </source>
</evidence>
<dbReference type="Pfam" id="PF00072">
    <property type="entry name" value="Response_reg"/>
    <property type="match status" value="1"/>
</dbReference>
<keyword evidence="5" id="KW-0804">Transcription</keyword>
<dbReference type="InterPro" id="IPR001789">
    <property type="entry name" value="Sig_transdc_resp-reg_receiver"/>
</dbReference>
<dbReference type="FunFam" id="1.10.10.10:FF:000018">
    <property type="entry name" value="DNA-binding response regulator ResD"/>
    <property type="match status" value="1"/>
</dbReference>
<keyword evidence="2" id="KW-0902">Two-component regulatory system</keyword>
<evidence type="ECO:0000256" key="6">
    <source>
        <dbReference type="ARBA" id="ARBA00041201"/>
    </source>
</evidence>
<dbReference type="RefSeq" id="WP_127175932.1">
    <property type="nucleotide sequence ID" value="NZ_CP029078.1"/>
</dbReference>
<evidence type="ECO:0000313" key="11">
    <source>
        <dbReference type="EMBL" id="AZS83016.1"/>
    </source>
</evidence>
<dbReference type="Gene3D" id="6.10.250.690">
    <property type="match status" value="1"/>
</dbReference>
<keyword evidence="3" id="KW-0805">Transcription regulation</keyword>
<evidence type="ECO:0000259" key="10">
    <source>
        <dbReference type="PROSITE" id="PS51755"/>
    </source>
</evidence>
<dbReference type="KEGG" id="sgd:ELQ87_00935"/>
<evidence type="ECO:0000313" key="13">
    <source>
        <dbReference type="Proteomes" id="UP000271291"/>
    </source>
</evidence>
<feature type="domain" description="OmpR/PhoB-type" evidence="10">
    <location>
        <begin position="125"/>
        <end position="220"/>
    </location>
</feature>
<dbReference type="SMART" id="SM00862">
    <property type="entry name" value="Trans_reg_C"/>
    <property type="match status" value="1"/>
</dbReference>
<dbReference type="GO" id="GO:0000976">
    <property type="term" value="F:transcription cis-regulatory region binding"/>
    <property type="evidence" value="ECO:0007669"/>
    <property type="project" value="TreeGrafter"/>
</dbReference>
<evidence type="ECO:0000256" key="2">
    <source>
        <dbReference type="ARBA" id="ARBA00023012"/>
    </source>
</evidence>
<evidence type="ECO:0000259" key="9">
    <source>
        <dbReference type="PROSITE" id="PS50110"/>
    </source>
</evidence>
<keyword evidence="1 7" id="KW-0597">Phosphoprotein</keyword>
<dbReference type="Proteomes" id="UP000501753">
    <property type="component" value="Chromosome"/>
</dbReference>
<reference evidence="12 14" key="1">
    <citation type="submission" date="2018-04" db="EMBL/GenBank/DDBJ databases">
        <title>Complete genome sequences of Streptomyces griseoviridis K61 and characterization of antagonistic properties of biological control agents.</title>
        <authorList>
            <person name="Mariita R.M."/>
            <person name="Sello J.K."/>
        </authorList>
    </citation>
    <scope>NUCLEOTIDE SEQUENCE [LARGE SCALE GENOMIC DNA]</scope>
    <source>
        <strain evidence="12 14">K61</strain>
    </source>
</reference>
<feature type="modified residue" description="4-aspartylphosphate" evidence="7">
    <location>
        <position position="49"/>
    </location>
</feature>
<dbReference type="PANTHER" id="PTHR48111">
    <property type="entry name" value="REGULATOR OF RPOS"/>
    <property type="match status" value="1"/>
</dbReference>
<dbReference type="InterPro" id="IPR036388">
    <property type="entry name" value="WH-like_DNA-bd_sf"/>
</dbReference>
<keyword evidence="14" id="KW-1185">Reference proteome</keyword>
<evidence type="ECO:0000313" key="14">
    <source>
        <dbReference type="Proteomes" id="UP000501753"/>
    </source>
</evidence>
<sequence>MRVLIVEDQADTADALSSGLSDLGFETATAHTCRTALERYAEADAILLDVGLPDGNGMDVCRTIRASSSVPIIMVSGRDDEFDRVLGLRMGADDYVVKPYGLRELVARIEAVVRRAVGGLTRQGGGSRVVGPLTIDLKQRRAFMDGREIAFTRKEFDLLALLTGEPGKVFDREAIMRHVWGHPSVGDTRTLGVHMVSLRRKLAAPELIQTVRGVGFRFVL</sequence>
<dbReference type="InterPro" id="IPR011006">
    <property type="entry name" value="CheY-like_superfamily"/>
</dbReference>
<feature type="DNA-binding region" description="OmpR/PhoB-type" evidence="8">
    <location>
        <begin position="125"/>
        <end position="220"/>
    </location>
</feature>
<evidence type="ECO:0000256" key="7">
    <source>
        <dbReference type="PROSITE-ProRule" id="PRU00169"/>
    </source>
</evidence>
<organism evidence="11 13">
    <name type="scientific">Streptomyces griseoviridis</name>
    <dbReference type="NCBI Taxonomy" id="45398"/>
    <lineage>
        <taxon>Bacteria</taxon>
        <taxon>Bacillati</taxon>
        <taxon>Actinomycetota</taxon>
        <taxon>Actinomycetes</taxon>
        <taxon>Kitasatosporales</taxon>
        <taxon>Streptomycetaceae</taxon>
        <taxon>Streptomyces</taxon>
    </lineage>
</organism>
<gene>
    <name evidence="12" type="ORF">DDJ31_38430</name>
    <name evidence="11" type="ORF">ELQ87_00935</name>
</gene>
<feature type="domain" description="Response regulatory" evidence="9">
    <location>
        <begin position="2"/>
        <end position="113"/>
    </location>
</feature>
<dbReference type="OrthoDB" id="5242643at2"/>
<dbReference type="SUPFAM" id="SSF52172">
    <property type="entry name" value="CheY-like"/>
    <property type="match status" value="1"/>
</dbReference>
<dbReference type="Pfam" id="PF00486">
    <property type="entry name" value="Trans_reg_C"/>
    <property type="match status" value="1"/>
</dbReference>